<evidence type="ECO:0000313" key="1">
    <source>
        <dbReference type="EMBL" id="KAI4806771.1"/>
    </source>
</evidence>
<dbReference type="Proteomes" id="UP001057452">
    <property type="component" value="Chromosome 20"/>
</dbReference>
<evidence type="ECO:0000313" key="2">
    <source>
        <dbReference type="Proteomes" id="UP001057452"/>
    </source>
</evidence>
<comment type="caution">
    <text evidence="1">The sequence shown here is derived from an EMBL/GenBank/DDBJ whole genome shotgun (WGS) entry which is preliminary data.</text>
</comment>
<keyword evidence="2" id="KW-1185">Reference proteome</keyword>
<dbReference type="EMBL" id="CM043804">
    <property type="protein sequence ID" value="KAI4806771.1"/>
    <property type="molecule type" value="Genomic_DNA"/>
</dbReference>
<name>A0ACB9W2K0_CHAAC</name>
<proteinExistence type="predicted"/>
<reference evidence="1" key="1">
    <citation type="submission" date="2022-05" db="EMBL/GenBank/DDBJ databases">
        <title>Chromosome-level genome of Chaenocephalus aceratus.</title>
        <authorList>
            <person name="Park H."/>
        </authorList>
    </citation>
    <scope>NUCLEOTIDE SEQUENCE</scope>
    <source>
        <strain evidence="1">KU_202001</strain>
    </source>
</reference>
<accession>A0ACB9W2K0</accession>
<sequence length="219" mass="23509">MVRNGCLLLGVAVELELFGKMCFELLMLHEGTGTAPSGVFQGPRPHLAITSGTSSQAVPRCLYLLSVWPGKSVLLSSHVSLPIIYSKAPHGLIPPDPFETHSRICASQVCSLSRDTTLPPPIVHLLRLRAPLCMTVPPPGTLSEATCIAPDRKMAEMATRFRSGDVGRICERLCKHEGEAGGRDCTLRSCASDRHGGGESPVLKGSLPIFCKDRDCGRP</sequence>
<protein>
    <submittedName>
        <fullName evidence="1">Uncharacterized protein</fullName>
    </submittedName>
</protein>
<organism evidence="1 2">
    <name type="scientific">Chaenocephalus aceratus</name>
    <name type="common">Blackfin icefish</name>
    <name type="synonym">Chaenichthys aceratus</name>
    <dbReference type="NCBI Taxonomy" id="36190"/>
    <lineage>
        <taxon>Eukaryota</taxon>
        <taxon>Metazoa</taxon>
        <taxon>Chordata</taxon>
        <taxon>Craniata</taxon>
        <taxon>Vertebrata</taxon>
        <taxon>Euteleostomi</taxon>
        <taxon>Actinopterygii</taxon>
        <taxon>Neopterygii</taxon>
        <taxon>Teleostei</taxon>
        <taxon>Neoteleostei</taxon>
        <taxon>Acanthomorphata</taxon>
        <taxon>Eupercaria</taxon>
        <taxon>Perciformes</taxon>
        <taxon>Notothenioidei</taxon>
        <taxon>Channichthyidae</taxon>
        <taxon>Chaenocephalus</taxon>
    </lineage>
</organism>
<gene>
    <name evidence="1" type="ORF">KUCAC02_017570</name>
</gene>